<keyword evidence="5 8" id="KW-1133">Transmembrane helix</keyword>
<comment type="subcellular location">
    <subcellularLocation>
        <location evidence="1">Cell membrane</location>
        <topology evidence="1">Single-pass membrane protein</topology>
    </subcellularLocation>
    <subcellularLocation>
        <location evidence="7">Cell membrane</location>
        <topology evidence="7">Single-pass type II membrane protein</topology>
    </subcellularLocation>
</comment>
<evidence type="ECO:0008006" key="11">
    <source>
        <dbReference type="Google" id="ProtNLM"/>
    </source>
</evidence>
<gene>
    <name evidence="9" type="ORF">FRD01_17830</name>
</gene>
<dbReference type="EMBL" id="CP042467">
    <property type="protein sequence ID" value="QED29064.1"/>
    <property type="molecule type" value="Genomic_DNA"/>
</dbReference>
<evidence type="ECO:0000256" key="5">
    <source>
        <dbReference type="ARBA" id="ARBA00022989"/>
    </source>
</evidence>
<dbReference type="GO" id="GO:0005886">
    <property type="term" value="C:plasma membrane"/>
    <property type="evidence" value="ECO:0007669"/>
    <property type="project" value="UniProtKB-SubCell"/>
</dbReference>
<evidence type="ECO:0000256" key="6">
    <source>
        <dbReference type="ARBA" id="ARBA00023136"/>
    </source>
</evidence>
<dbReference type="AlphaFoldDB" id="A0A5B8XU85"/>
<dbReference type="Pfam" id="PF02472">
    <property type="entry name" value="ExbD"/>
    <property type="match status" value="1"/>
</dbReference>
<evidence type="ECO:0000313" key="10">
    <source>
        <dbReference type="Proteomes" id="UP000321595"/>
    </source>
</evidence>
<comment type="similarity">
    <text evidence="2 7">Belongs to the ExbD/TolR family.</text>
</comment>
<keyword evidence="4 7" id="KW-0812">Transmembrane</keyword>
<name>A0A5B8XU85_9DELT</name>
<keyword evidence="7" id="KW-0813">Transport</keyword>
<organism evidence="9 10">
    <name type="scientific">Microvenator marinus</name>
    <dbReference type="NCBI Taxonomy" id="2600177"/>
    <lineage>
        <taxon>Bacteria</taxon>
        <taxon>Deltaproteobacteria</taxon>
        <taxon>Bradymonadales</taxon>
        <taxon>Microvenatoraceae</taxon>
        <taxon>Microvenator</taxon>
    </lineage>
</organism>
<dbReference type="GO" id="GO:0015031">
    <property type="term" value="P:protein transport"/>
    <property type="evidence" value="ECO:0007669"/>
    <property type="project" value="UniProtKB-KW"/>
</dbReference>
<dbReference type="RefSeq" id="WP_146962047.1">
    <property type="nucleotide sequence ID" value="NZ_CP042467.1"/>
</dbReference>
<feature type="transmembrane region" description="Helical" evidence="8">
    <location>
        <begin position="12"/>
        <end position="37"/>
    </location>
</feature>
<dbReference type="Proteomes" id="UP000321595">
    <property type="component" value="Chromosome"/>
</dbReference>
<reference evidence="9 10" key="1">
    <citation type="submission" date="2019-08" db="EMBL/GenBank/DDBJ databases">
        <authorList>
            <person name="Liang Q."/>
        </authorList>
    </citation>
    <scope>NUCLEOTIDE SEQUENCE [LARGE SCALE GENOMIC DNA]</scope>
    <source>
        <strain evidence="9 10">V1718</strain>
    </source>
</reference>
<evidence type="ECO:0000256" key="1">
    <source>
        <dbReference type="ARBA" id="ARBA00004162"/>
    </source>
</evidence>
<keyword evidence="7" id="KW-0653">Protein transport</keyword>
<evidence type="ECO:0000256" key="8">
    <source>
        <dbReference type="SAM" id="Phobius"/>
    </source>
</evidence>
<dbReference type="OrthoDB" id="9770976at2"/>
<evidence type="ECO:0000256" key="4">
    <source>
        <dbReference type="ARBA" id="ARBA00022692"/>
    </source>
</evidence>
<protein>
    <recommendedName>
        <fullName evidence="11">Biopolymer transporter ExbD</fullName>
    </recommendedName>
</protein>
<evidence type="ECO:0000313" key="9">
    <source>
        <dbReference type="EMBL" id="QED29064.1"/>
    </source>
</evidence>
<proteinExistence type="inferred from homology"/>
<dbReference type="InterPro" id="IPR003400">
    <property type="entry name" value="ExbD"/>
</dbReference>
<sequence length="221" mass="24285">MARKRTEEKPDLELNLAPIMNMVVILIPLLLLSIVFLEVGVINITAPKLSVGPSTEEPPPEDDKKPLNLTVTVQTKGFMIAASEAVLTPRPGCPTQGPTICLAKQNVDVAAKFQRAREAMAQGNLVGGEAELKEALAAYNWPELYNQLMRIKKEYPDETIIKISADPDTPYSAIVRLMDVSRFQLAKESYGQASEFWSAQYKGTGTSPEELFPDPILSIAQ</sequence>
<evidence type="ECO:0000256" key="2">
    <source>
        <dbReference type="ARBA" id="ARBA00005811"/>
    </source>
</evidence>
<evidence type="ECO:0000256" key="7">
    <source>
        <dbReference type="RuleBase" id="RU003879"/>
    </source>
</evidence>
<dbReference type="GO" id="GO:0022857">
    <property type="term" value="F:transmembrane transporter activity"/>
    <property type="evidence" value="ECO:0007669"/>
    <property type="project" value="InterPro"/>
</dbReference>
<keyword evidence="10" id="KW-1185">Reference proteome</keyword>
<keyword evidence="6 8" id="KW-0472">Membrane</keyword>
<accession>A0A5B8XU85</accession>
<keyword evidence="3" id="KW-1003">Cell membrane</keyword>
<dbReference type="KEGG" id="bbae:FRD01_17830"/>
<evidence type="ECO:0000256" key="3">
    <source>
        <dbReference type="ARBA" id="ARBA00022475"/>
    </source>
</evidence>